<proteinExistence type="predicted"/>
<organism evidence="1 2">
    <name type="scientific">Angomonas deanei</name>
    <dbReference type="NCBI Taxonomy" id="59799"/>
    <lineage>
        <taxon>Eukaryota</taxon>
        <taxon>Discoba</taxon>
        <taxon>Euglenozoa</taxon>
        <taxon>Kinetoplastea</taxon>
        <taxon>Metakinetoplastina</taxon>
        <taxon>Trypanosomatida</taxon>
        <taxon>Trypanosomatidae</taxon>
        <taxon>Strigomonadinae</taxon>
        <taxon>Angomonas</taxon>
    </lineage>
</organism>
<dbReference type="VEuPathDB" id="TriTrypDB:ADEAN_000472100"/>
<dbReference type="Proteomes" id="UP000515908">
    <property type="component" value="Chromosome 08"/>
</dbReference>
<gene>
    <name evidence="1" type="ORF">ADEAN_000472100</name>
</gene>
<dbReference type="AlphaFoldDB" id="A0A7G2CEX3"/>
<evidence type="ECO:0000313" key="2">
    <source>
        <dbReference type="Proteomes" id="UP000515908"/>
    </source>
</evidence>
<sequence>MRQQLLLQTLHRDGKVNHQTLGKQLRGEAGVGQLGRQEHGVGLVVRHILAVHLDQLRLTALDDLLLQNGVEHGVHLLGHVLNNQRTTLIELLLQIVGKSPVVELHHLVLLLLRSLPDPNQCLTLGINHQRELVARRDHDGILHRVVIGGETLQLPVGNGGLIHEELDHVEVRRDGQSQLLALGVETLVQ</sequence>
<accession>A0A7G2CEX3</accession>
<evidence type="ECO:0000313" key="1">
    <source>
        <dbReference type="EMBL" id="CAD2217243.1"/>
    </source>
</evidence>
<name>A0A7G2CEX3_9TRYP</name>
<dbReference type="EMBL" id="LR877152">
    <property type="protein sequence ID" value="CAD2217243.1"/>
    <property type="molecule type" value="Genomic_DNA"/>
</dbReference>
<reference evidence="1 2" key="1">
    <citation type="submission" date="2020-08" db="EMBL/GenBank/DDBJ databases">
        <authorList>
            <person name="Newling K."/>
            <person name="Davey J."/>
            <person name="Forrester S."/>
        </authorList>
    </citation>
    <scope>NUCLEOTIDE SEQUENCE [LARGE SCALE GENOMIC DNA]</scope>
    <source>
        <strain evidence="2">Crithidia deanei Carvalho (ATCC PRA-265)</strain>
    </source>
</reference>
<keyword evidence="2" id="KW-1185">Reference proteome</keyword>
<protein>
    <submittedName>
        <fullName evidence="1">Uncharacterized protein</fullName>
    </submittedName>
</protein>